<feature type="region of interest" description="Disordered" evidence="1">
    <location>
        <begin position="382"/>
        <end position="408"/>
    </location>
</feature>
<feature type="compositionally biased region" description="Polar residues" evidence="1">
    <location>
        <begin position="322"/>
        <end position="334"/>
    </location>
</feature>
<reference evidence="2 3" key="1">
    <citation type="submission" date="2024-10" db="EMBL/GenBank/DDBJ databases">
        <title>Updated reference genomes for cyclostephanoid diatoms.</title>
        <authorList>
            <person name="Roberts W.R."/>
            <person name="Alverson A.J."/>
        </authorList>
    </citation>
    <scope>NUCLEOTIDE SEQUENCE [LARGE SCALE GENOMIC DNA]</scope>
    <source>
        <strain evidence="2 3">AJA228-03</strain>
    </source>
</reference>
<organism evidence="2 3">
    <name type="scientific">Cyclostephanos tholiformis</name>
    <dbReference type="NCBI Taxonomy" id="382380"/>
    <lineage>
        <taxon>Eukaryota</taxon>
        <taxon>Sar</taxon>
        <taxon>Stramenopiles</taxon>
        <taxon>Ochrophyta</taxon>
        <taxon>Bacillariophyta</taxon>
        <taxon>Coscinodiscophyceae</taxon>
        <taxon>Thalassiosirophycidae</taxon>
        <taxon>Stephanodiscales</taxon>
        <taxon>Stephanodiscaceae</taxon>
        <taxon>Cyclostephanos</taxon>
    </lineage>
</organism>
<feature type="compositionally biased region" description="Basic and acidic residues" evidence="1">
    <location>
        <begin position="159"/>
        <end position="184"/>
    </location>
</feature>
<feature type="compositionally biased region" description="Polar residues" evidence="1">
    <location>
        <begin position="93"/>
        <end position="102"/>
    </location>
</feature>
<feature type="compositionally biased region" description="Basic and acidic residues" evidence="1">
    <location>
        <begin position="39"/>
        <end position="50"/>
    </location>
</feature>
<evidence type="ECO:0000313" key="3">
    <source>
        <dbReference type="Proteomes" id="UP001530377"/>
    </source>
</evidence>
<feature type="region of interest" description="Disordered" evidence="1">
    <location>
        <begin position="500"/>
        <end position="564"/>
    </location>
</feature>
<protein>
    <submittedName>
        <fullName evidence="2">Uncharacterized protein</fullName>
    </submittedName>
</protein>
<feature type="compositionally biased region" description="Polar residues" evidence="1">
    <location>
        <begin position="27"/>
        <end position="38"/>
    </location>
</feature>
<feature type="region of interest" description="Disordered" evidence="1">
    <location>
        <begin position="143"/>
        <end position="257"/>
    </location>
</feature>
<feature type="region of interest" description="Disordered" evidence="1">
    <location>
        <begin position="704"/>
        <end position="786"/>
    </location>
</feature>
<feature type="region of interest" description="Disordered" evidence="1">
    <location>
        <begin position="23"/>
        <end position="117"/>
    </location>
</feature>
<feature type="compositionally biased region" description="Low complexity" evidence="1">
    <location>
        <begin position="335"/>
        <end position="344"/>
    </location>
</feature>
<proteinExistence type="predicted"/>
<comment type="caution">
    <text evidence="2">The sequence shown here is derived from an EMBL/GenBank/DDBJ whole genome shotgun (WGS) entry which is preliminary data.</text>
</comment>
<feature type="compositionally biased region" description="Low complexity" evidence="1">
    <location>
        <begin position="768"/>
        <end position="780"/>
    </location>
</feature>
<evidence type="ECO:0000256" key="1">
    <source>
        <dbReference type="SAM" id="MobiDB-lite"/>
    </source>
</evidence>
<dbReference type="AlphaFoldDB" id="A0ABD3R603"/>
<dbReference type="Proteomes" id="UP001530377">
    <property type="component" value="Unassembled WGS sequence"/>
</dbReference>
<dbReference type="EMBL" id="JALLPB020000510">
    <property type="protein sequence ID" value="KAL3808437.1"/>
    <property type="molecule type" value="Genomic_DNA"/>
</dbReference>
<feature type="compositionally biased region" description="Basic residues" evidence="1">
    <location>
        <begin position="531"/>
        <end position="541"/>
    </location>
</feature>
<feature type="compositionally biased region" description="Basic and acidic residues" evidence="1">
    <location>
        <begin position="205"/>
        <end position="222"/>
    </location>
</feature>
<keyword evidence="3" id="KW-1185">Reference proteome</keyword>
<feature type="region of interest" description="Disordered" evidence="1">
    <location>
        <begin position="276"/>
        <end position="367"/>
    </location>
</feature>
<evidence type="ECO:0000313" key="2">
    <source>
        <dbReference type="EMBL" id="KAL3808437.1"/>
    </source>
</evidence>
<name>A0ABD3R603_9STRA</name>
<accession>A0ABD3R603</accession>
<feature type="compositionally biased region" description="Polar residues" evidence="1">
    <location>
        <begin position="704"/>
        <end position="731"/>
    </location>
</feature>
<sequence>MSLSRRSSRTGEWKSLLDSCPLCAIDSKSNTGSVCSQRLSEEGSKNRFDDTTAAPVARQRGRNKMPPPPPRRSRSSSSGGSRVRFQPAKEEQSPSSATQTRAKSVLRASPRYKVSQELMQQQLDDSVKVTTMSMDMDISMEFSTYDDEASRSGMINNQNEEKLDEQTDRHAENDKHADDVKVDEVELPFDRLPSSPLHPQSLQKNSDEASTRRQDDEERGDVNKSGMCGRRTYQQVPAVRHRPDPEESLCDESSSCGSQISNQVYRSQQNYSSQFQSCSSQRLRGRQELGVGGHRPRSRSTSSSISHRHQEHQPSRLPEKASSVSLSQVENTKQSLQSSPGSSSRLNHHHNHRQQPLYPNMVISPVPKDDEMSELTFMGHSVRSSSTSACPNNPTSSIGEKSSVTDNTEPAPVPALSMIMTDTNKFDPKSGRCIHHPQVRLRKKKLFGKGWKVLMSACPDCCVGELRRIRLAEENSIKLALETKEKIDRCSRQLSDITDDSDAIDSRTTNSNSNRDSINRGGGDEGETLRSRRRSSSRSRSRSIAGTDPKKEPSTKMTQPLPPRRFLLQDVDHGPQTMPPKKVMMHLETDDTTASLTGSSKGSFEGVTFYHSHPSEEEDRRSHAQHENRGTIHVRQMRWKDPKNGQSGNYTGQVNARFVPHGRGVMEYDPNPNNDMSGLGVSVVLVKEGEWRNGRFRRDHHCSRGNTINNSNDCDSRNVKCSSSGSIGTSGNREDDGKNQSSSQSKSKARVLNCDEEPRRSRSFHGTSQRQQRQRSLSRSAKQDSF</sequence>
<feature type="compositionally biased region" description="Low complexity" evidence="1">
    <location>
        <begin position="506"/>
        <end position="516"/>
    </location>
</feature>
<gene>
    <name evidence="2" type="ORF">ACHAXA_003368</name>
</gene>